<dbReference type="Gene3D" id="3.40.50.300">
    <property type="entry name" value="P-loop containing nucleotide triphosphate hydrolases"/>
    <property type="match status" value="1"/>
</dbReference>
<dbReference type="InterPro" id="IPR049945">
    <property type="entry name" value="AAA_22"/>
</dbReference>
<dbReference type="SUPFAM" id="SSF52540">
    <property type="entry name" value="P-loop containing nucleoside triphosphate hydrolases"/>
    <property type="match status" value="1"/>
</dbReference>
<organism evidence="2 3">
    <name type="scientific">Mucilaginibacter gracilis</name>
    <dbReference type="NCBI Taxonomy" id="423350"/>
    <lineage>
        <taxon>Bacteria</taxon>
        <taxon>Pseudomonadati</taxon>
        <taxon>Bacteroidota</taxon>
        <taxon>Sphingobacteriia</taxon>
        <taxon>Sphingobacteriales</taxon>
        <taxon>Sphingobacteriaceae</taxon>
        <taxon>Mucilaginibacter</taxon>
    </lineage>
</organism>
<evidence type="ECO:0000313" key="3">
    <source>
        <dbReference type="Proteomes" id="UP000268007"/>
    </source>
</evidence>
<gene>
    <name evidence="2" type="ORF">BDD43_3430</name>
</gene>
<dbReference type="Proteomes" id="UP000268007">
    <property type="component" value="Unassembled WGS sequence"/>
</dbReference>
<comment type="caution">
    <text evidence="2">The sequence shown here is derived from an EMBL/GenBank/DDBJ whole genome shotgun (WGS) entry which is preliminary data.</text>
</comment>
<dbReference type="CDD" id="cd00093">
    <property type="entry name" value="HTH_XRE"/>
    <property type="match status" value="1"/>
</dbReference>
<dbReference type="EMBL" id="RBKU01000001">
    <property type="protein sequence ID" value="RKR83227.1"/>
    <property type="molecule type" value="Genomic_DNA"/>
</dbReference>
<evidence type="ECO:0000313" key="2">
    <source>
        <dbReference type="EMBL" id="RKR83227.1"/>
    </source>
</evidence>
<proteinExistence type="predicted"/>
<dbReference type="InterPro" id="IPR010982">
    <property type="entry name" value="Lambda_DNA-bd_dom_sf"/>
</dbReference>
<evidence type="ECO:0000259" key="1">
    <source>
        <dbReference type="Pfam" id="PF13401"/>
    </source>
</evidence>
<dbReference type="Pfam" id="PF13401">
    <property type="entry name" value="AAA_22"/>
    <property type="match status" value="1"/>
</dbReference>
<feature type="domain" description="ORC1/DEAH AAA+ ATPase" evidence="1">
    <location>
        <begin position="92"/>
        <end position="208"/>
    </location>
</feature>
<dbReference type="GO" id="GO:0003677">
    <property type="term" value="F:DNA binding"/>
    <property type="evidence" value="ECO:0007669"/>
    <property type="project" value="InterPro"/>
</dbReference>
<accession>A0A495J2Q9</accession>
<dbReference type="GO" id="GO:0016887">
    <property type="term" value="F:ATP hydrolysis activity"/>
    <property type="evidence" value="ECO:0007669"/>
    <property type="project" value="InterPro"/>
</dbReference>
<dbReference type="InterPro" id="IPR027417">
    <property type="entry name" value="P-loop_NTPase"/>
</dbReference>
<sequence length="309" mass="34432">MKTAEKAQLIERLKLAMQESGLSNNKFAERLGITKGMMSQVLNNWEADNIVGENTWNLIIKYLGNNDDYKFVGTENLQKALDACTAAYTHKVFVPLIGDGGYGKSIGLEYYKRHQERTQGHKVYYINCESVNTRKQLNALLLTAVGVSTDGTYKQQILKIKTTLDKQDCLVQIDEISALKDHLVVAVKDLMTALKGTCGIVLAGTPYFINNLLKGANKNKHLFSETLDRLFMVHYTMSAPTDTEAERIFIANGLSGEALNIVMGRVKTQAMKPFHWRSKVTFRGISDSLTAIKIALSDNLITAPQTFSL</sequence>
<dbReference type="Gene3D" id="1.10.260.40">
    <property type="entry name" value="lambda repressor-like DNA-binding domains"/>
    <property type="match status" value="1"/>
</dbReference>
<keyword evidence="3" id="KW-1185">Reference proteome</keyword>
<dbReference type="InterPro" id="IPR001387">
    <property type="entry name" value="Cro/C1-type_HTH"/>
</dbReference>
<dbReference type="AlphaFoldDB" id="A0A495J2Q9"/>
<protein>
    <submittedName>
        <fullName evidence="2">DNA transposition AAA+ family ATPase</fullName>
    </submittedName>
</protein>
<reference evidence="2 3" key="1">
    <citation type="submission" date="2018-10" db="EMBL/GenBank/DDBJ databases">
        <title>Genomic Encyclopedia of Archaeal and Bacterial Type Strains, Phase II (KMG-II): from individual species to whole genera.</title>
        <authorList>
            <person name="Goeker M."/>
        </authorList>
    </citation>
    <scope>NUCLEOTIDE SEQUENCE [LARGE SCALE GENOMIC DNA]</scope>
    <source>
        <strain evidence="2 3">DSM 18602</strain>
    </source>
</reference>
<dbReference type="RefSeq" id="WP_121198746.1">
    <property type="nucleotide sequence ID" value="NZ_RBKU01000001.1"/>
</dbReference>
<dbReference type="OrthoDB" id="799824at2"/>
<name>A0A495J2Q9_9SPHI</name>
<dbReference type="SUPFAM" id="SSF47413">
    <property type="entry name" value="lambda repressor-like DNA-binding domains"/>
    <property type="match status" value="1"/>
</dbReference>